<dbReference type="AlphaFoldDB" id="A0A1Y2J0V7"/>
<sequence length="173" mass="18932">MSPSACPSLPVTGWYECHSCTNKPAIHSPGTLKPPRTPSPLSDFPPRCPSPLSFPPSRCPSPPIHIKELQQPERHEPSSWWSAYLGRVMEELKEGVHGRVATDSALIDGILTHADKCNTCRSRAQANLAPFSRLLEKKIEEAIDRVELELPSCVNPVLPPGPSPVSRDGRESS</sequence>
<feature type="region of interest" description="Disordered" evidence="1">
    <location>
        <begin position="25"/>
        <end position="47"/>
    </location>
</feature>
<proteinExistence type="predicted"/>
<reference evidence="2 3" key="1">
    <citation type="journal article" date="2015" name="Biotechnol. Biofuels">
        <title>Enhanced degradation of softwood versus hardwood by the white-rot fungus Pycnoporus coccineus.</title>
        <authorList>
            <person name="Couturier M."/>
            <person name="Navarro D."/>
            <person name="Chevret D."/>
            <person name="Henrissat B."/>
            <person name="Piumi F."/>
            <person name="Ruiz-Duenas F.J."/>
            <person name="Martinez A.T."/>
            <person name="Grigoriev I.V."/>
            <person name="Riley R."/>
            <person name="Lipzen A."/>
            <person name="Berrin J.G."/>
            <person name="Master E.R."/>
            <person name="Rosso M.N."/>
        </authorList>
    </citation>
    <scope>NUCLEOTIDE SEQUENCE [LARGE SCALE GENOMIC DNA]</scope>
    <source>
        <strain evidence="2 3">BRFM310</strain>
    </source>
</reference>
<name>A0A1Y2J0V7_TRAC3</name>
<protein>
    <submittedName>
        <fullName evidence="2">Uncharacterized protein</fullName>
    </submittedName>
</protein>
<gene>
    <name evidence="2" type="ORF">PYCCODRAFT_782199</name>
</gene>
<dbReference type="OrthoDB" id="2690445at2759"/>
<organism evidence="2 3">
    <name type="scientific">Trametes coccinea (strain BRFM310)</name>
    <name type="common">Pycnoporus coccineus</name>
    <dbReference type="NCBI Taxonomy" id="1353009"/>
    <lineage>
        <taxon>Eukaryota</taxon>
        <taxon>Fungi</taxon>
        <taxon>Dikarya</taxon>
        <taxon>Basidiomycota</taxon>
        <taxon>Agaricomycotina</taxon>
        <taxon>Agaricomycetes</taxon>
        <taxon>Polyporales</taxon>
        <taxon>Polyporaceae</taxon>
        <taxon>Trametes</taxon>
    </lineage>
</organism>
<evidence type="ECO:0000256" key="1">
    <source>
        <dbReference type="SAM" id="MobiDB-lite"/>
    </source>
</evidence>
<dbReference type="EMBL" id="KZ084089">
    <property type="protein sequence ID" value="OSD06947.1"/>
    <property type="molecule type" value="Genomic_DNA"/>
</dbReference>
<accession>A0A1Y2J0V7</accession>
<keyword evidence="3" id="KW-1185">Reference proteome</keyword>
<dbReference type="Proteomes" id="UP000193067">
    <property type="component" value="Unassembled WGS sequence"/>
</dbReference>
<evidence type="ECO:0000313" key="3">
    <source>
        <dbReference type="Proteomes" id="UP000193067"/>
    </source>
</evidence>
<evidence type="ECO:0000313" key="2">
    <source>
        <dbReference type="EMBL" id="OSD06947.1"/>
    </source>
</evidence>
<feature type="region of interest" description="Disordered" evidence="1">
    <location>
        <begin position="153"/>
        <end position="173"/>
    </location>
</feature>